<sequence length="290" mass="33822">MEELGSSILKYHDIIKEILYVAVAFIVVWYFYLRAGSSYSMMSRLWGILIGSKGFKSNEISELMQEREDIDKFNFIFNVKATSIEQIKRLQKRVKKQNLDIKLISRSKGHFYINTCKLKVPKEKQIFGTLLLSAVLFFCTLSVLQLAIKPAAMFEFNDSSTWFWVNNQYAEKYIPPIPIVSSFFDYWRFDNDTCTSKDFSVEKLSATTKLTNKEITAICEIFKGGKTPYVIEKAIMGQKAAYFISLLPLFFSLICFRDFIYMLYTYDLRYALLKKKGKIKPRHKTKYVGS</sequence>
<gene>
    <name evidence="2" type="ordered locus">Rahaq_1488</name>
</gene>
<reference evidence="2 3" key="2">
    <citation type="journal article" date="2012" name="J. Bacteriol.">
        <title>Complete Genome Sequence of Rahnella sp. Strain Y9602, a Gammaproteobacterium Isolate from Metal- and Radionuclide-Contaminated Soil.</title>
        <authorList>
            <person name="Martinez R.J."/>
            <person name="Bruce D."/>
            <person name="Detter C."/>
            <person name="Goodwin L.A."/>
            <person name="Han J."/>
            <person name="Han C.S."/>
            <person name="Held B."/>
            <person name="Land M.L."/>
            <person name="Mikhailova N."/>
            <person name="Nolan M."/>
            <person name="Pennacchio L."/>
            <person name="Pitluck S."/>
            <person name="Tapia R."/>
            <person name="Woyke T."/>
            <person name="Sobecky P.A."/>
        </authorList>
    </citation>
    <scope>NUCLEOTIDE SEQUENCE [LARGE SCALE GENOMIC DNA]</scope>
    <source>
        <strain evidence="2 3">Y9602</strain>
    </source>
</reference>
<dbReference type="HOGENOM" id="CLU_1003926_0_0_6"/>
<reference evidence="3" key="1">
    <citation type="submission" date="2011-01" db="EMBL/GenBank/DDBJ databases">
        <title>Complete sequence of chromosome of Rahnella sp. Y9602.</title>
        <authorList>
            <consortium name="US DOE Joint Genome Institute"/>
            <person name="Lucas S."/>
            <person name="Copeland A."/>
            <person name="Lapidus A."/>
            <person name="Cheng J.-F."/>
            <person name="Goodwin L."/>
            <person name="Pitluck S."/>
            <person name="Lu M."/>
            <person name="Detter J.C."/>
            <person name="Han C."/>
            <person name="Tapia R."/>
            <person name="Land M."/>
            <person name="Hauser L."/>
            <person name="Kyrpides N."/>
            <person name="Ivanova N."/>
            <person name="Ovchinnikova G."/>
            <person name="Pagani I."/>
            <person name="Sobecky P.A."/>
            <person name="Martinez R.J."/>
            <person name="Woyke T."/>
        </authorList>
    </citation>
    <scope>NUCLEOTIDE SEQUENCE [LARGE SCALE GENOMIC DNA]</scope>
    <source>
        <strain evidence="3">Y9602</strain>
    </source>
</reference>
<accession>A0A0H3FAF2</accession>
<dbReference type="EMBL" id="CP002505">
    <property type="protein sequence ID" value="ADW73110.1"/>
    <property type="molecule type" value="Genomic_DNA"/>
</dbReference>
<protein>
    <submittedName>
        <fullName evidence="2">Uncharacterized protein</fullName>
    </submittedName>
</protein>
<keyword evidence="1" id="KW-0812">Transmembrane</keyword>
<dbReference type="RefSeq" id="WP_013574812.1">
    <property type="nucleotide sequence ID" value="NC_015061.1"/>
</dbReference>
<feature type="transmembrane region" description="Helical" evidence="1">
    <location>
        <begin position="240"/>
        <end position="266"/>
    </location>
</feature>
<keyword evidence="1" id="KW-1133">Transmembrane helix</keyword>
<dbReference type="KEGG" id="rah:Rahaq_1488"/>
<evidence type="ECO:0000313" key="3">
    <source>
        <dbReference type="Proteomes" id="UP000007257"/>
    </source>
</evidence>
<proteinExistence type="predicted"/>
<dbReference type="OrthoDB" id="6120492at2"/>
<feature type="transmembrane region" description="Helical" evidence="1">
    <location>
        <begin position="14"/>
        <end position="33"/>
    </location>
</feature>
<dbReference type="AlphaFoldDB" id="A0A0H3FAF2"/>
<dbReference type="InterPro" id="IPR046188">
    <property type="entry name" value="DUF6216"/>
</dbReference>
<evidence type="ECO:0000256" key="1">
    <source>
        <dbReference type="SAM" id="Phobius"/>
    </source>
</evidence>
<evidence type="ECO:0000313" key="2">
    <source>
        <dbReference type="EMBL" id="ADW73110.1"/>
    </source>
</evidence>
<dbReference type="Proteomes" id="UP000007257">
    <property type="component" value="Chromosome"/>
</dbReference>
<name>A0A0H3FAF2_RAHSY</name>
<keyword evidence="1" id="KW-0472">Membrane</keyword>
<dbReference type="Pfam" id="PF19723">
    <property type="entry name" value="DUF6216"/>
    <property type="match status" value="1"/>
</dbReference>
<feature type="transmembrane region" description="Helical" evidence="1">
    <location>
        <begin position="126"/>
        <end position="148"/>
    </location>
</feature>
<dbReference type="eggNOG" id="ENOG5032SGX">
    <property type="taxonomic scope" value="Bacteria"/>
</dbReference>
<organism evidence="2 3">
    <name type="scientific">Rahnella sp. (strain Y9602)</name>
    <dbReference type="NCBI Taxonomy" id="2703885"/>
    <lineage>
        <taxon>Bacteria</taxon>
        <taxon>Pseudomonadati</taxon>
        <taxon>Pseudomonadota</taxon>
        <taxon>Gammaproteobacteria</taxon>
        <taxon>Enterobacterales</taxon>
        <taxon>Yersiniaceae</taxon>
        <taxon>Rahnella</taxon>
    </lineage>
</organism>